<dbReference type="GO" id="GO:0008703">
    <property type="term" value="F:5-amino-6-(5-phosphoribosylamino)uracil reductase activity"/>
    <property type="evidence" value="ECO:0007669"/>
    <property type="project" value="InterPro"/>
</dbReference>
<dbReference type="EMBL" id="JACEFT010000024">
    <property type="protein sequence ID" value="MBA2780387.1"/>
    <property type="molecule type" value="Genomic_DNA"/>
</dbReference>
<evidence type="ECO:0000313" key="2">
    <source>
        <dbReference type="EMBL" id="MBA2780387.1"/>
    </source>
</evidence>
<sequence>MRKVIVGAMVSLDGVMQAPGGPQEDPTGGFRYGGWVAPLADEVFGEEIGKLFEQPFDLLLGRKTYEVFAAHWPYAANGPDDDIARTFNSITKYVATRKGLALTWKGSVPLGDAAADVARLKQEEGSTLLTQGSTELVHTLLASDLVDEIHTFTFPVVLGSGKKLFGDGLAPAAFRLTAHRASPNGVVIAHYEREGAVQTGDFAMDPPTEAEVARREKLQREG</sequence>
<name>A0A7V9W3M9_9GAMM</name>
<feature type="domain" description="Bacterial bifunctional deaminase-reductase C-terminal" evidence="1">
    <location>
        <begin position="2"/>
        <end position="187"/>
    </location>
</feature>
<dbReference type="Proteomes" id="UP000518091">
    <property type="component" value="Unassembled WGS sequence"/>
</dbReference>
<evidence type="ECO:0000313" key="3">
    <source>
        <dbReference type="EMBL" id="MCG6663405.1"/>
    </source>
</evidence>
<dbReference type="SUPFAM" id="SSF53597">
    <property type="entry name" value="Dihydrofolate reductase-like"/>
    <property type="match status" value="1"/>
</dbReference>
<dbReference type="AlphaFoldDB" id="A0A7V9W3M9"/>
<dbReference type="PANTHER" id="PTHR38011">
    <property type="entry name" value="DIHYDROFOLATE REDUCTASE FAMILY PROTEIN (AFU_ORTHOLOGUE AFUA_8G06820)"/>
    <property type="match status" value="1"/>
</dbReference>
<evidence type="ECO:0000259" key="1">
    <source>
        <dbReference type="Pfam" id="PF01872"/>
    </source>
</evidence>
<evidence type="ECO:0000313" key="4">
    <source>
        <dbReference type="Proteomes" id="UP000518091"/>
    </source>
</evidence>
<dbReference type="InterPro" id="IPR002734">
    <property type="entry name" value="RibDG_C"/>
</dbReference>
<dbReference type="Pfam" id="PF01872">
    <property type="entry name" value="RibD_C"/>
    <property type="match status" value="1"/>
</dbReference>
<dbReference type="InterPro" id="IPR024072">
    <property type="entry name" value="DHFR-like_dom_sf"/>
</dbReference>
<dbReference type="EMBL" id="JABFUB010000021">
    <property type="protein sequence ID" value="MCG6663405.1"/>
    <property type="molecule type" value="Genomic_DNA"/>
</dbReference>
<gene>
    <name evidence="2" type="ORF">H1D44_15985</name>
    <name evidence="3" type="ORF">HOP48_17895</name>
</gene>
<dbReference type="GO" id="GO:0009231">
    <property type="term" value="P:riboflavin biosynthetic process"/>
    <property type="evidence" value="ECO:0007669"/>
    <property type="project" value="InterPro"/>
</dbReference>
<dbReference type="Gene3D" id="3.40.430.10">
    <property type="entry name" value="Dihydrofolate Reductase, subunit A"/>
    <property type="match status" value="1"/>
</dbReference>
<dbReference type="RefSeq" id="WP_181515858.1">
    <property type="nucleotide sequence ID" value="NZ_JABFUB010000021.1"/>
</dbReference>
<protein>
    <submittedName>
        <fullName evidence="3">Deaminase</fullName>
    </submittedName>
    <submittedName>
        <fullName evidence="2">Dihydrofolate reductase family protein</fullName>
    </submittedName>
</protein>
<keyword evidence="5" id="KW-1185">Reference proteome</keyword>
<evidence type="ECO:0000313" key="5">
    <source>
        <dbReference type="Proteomes" id="UP000814353"/>
    </source>
</evidence>
<comment type="caution">
    <text evidence="2">The sequence shown here is derived from an EMBL/GenBank/DDBJ whole genome shotgun (WGS) entry which is preliminary data.</text>
</comment>
<reference evidence="3 5" key="1">
    <citation type="submission" date="2020-05" db="EMBL/GenBank/DDBJ databases">
        <title>Comparative genomic analysis of denitrifying bacteria from Halomonas genus.</title>
        <authorList>
            <person name="Wang L."/>
            <person name="Shao Z."/>
        </authorList>
    </citation>
    <scope>NUCLEOTIDE SEQUENCE [LARGE SCALE GENOMIC DNA]</scope>
    <source>
        <strain evidence="3 5">DSM 17331</strain>
    </source>
</reference>
<dbReference type="InterPro" id="IPR050765">
    <property type="entry name" value="Riboflavin_Biosynth_HTPR"/>
</dbReference>
<organism evidence="2 4">
    <name type="scientific">Billgrantia kenyensis</name>
    <dbReference type="NCBI Taxonomy" id="321266"/>
    <lineage>
        <taxon>Bacteria</taxon>
        <taxon>Pseudomonadati</taxon>
        <taxon>Pseudomonadota</taxon>
        <taxon>Gammaproteobacteria</taxon>
        <taxon>Oceanospirillales</taxon>
        <taxon>Halomonadaceae</taxon>
        <taxon>Billgrantia</taxon>
    </lineage>
</organism>
<reference evidence="2 4" key="2">
    <citation type="submission" date="2020-07" db="EMBL/GenBank/DDBJ databases">
        <title>Identification of Halomonas strains.</title>
        <authorList>
            <person name="Xiao Z."/>
            <person name="Shen J."/>
        </authorList>
    </citation>
    <scope>NUCLEOTIDE SEQUENCE [LARGE SCALE GENOMIC DNA]</scope>
    <source>
        <strain evidence="2 4">DSM 17331</strain>
    </source>
</reference>
<accession>A0A7V9W3M9</accession>
<dbReference type="PANTHER" id="PTHR38011:SF2">
    <property type="entry name" value="BIFUNCTIONAL DEAMINASE-REDUCTASE DOMAIN PROTEIN"/>
    <property type="match status" value="1"/>
</dbReference>
<proteinExistence type="predicted"/>
<dbReference type="Proteomes" id="UP000814353">
    <property type="component" value="Unassembled WGS sequence"/>
</dbReference>